<dbReference type="Gene3D" id="3.30.420.10">
    <property type="entry name" value="Ribonuclease H-like superfamily/Ribonuclease H"/>
    <property type="match status" value="1"/>
</dbReference>
<feature type="region of interest" description="Disordered" evidence="2">
    <location>
        <begin position="491"/>
        <end position="512"/>
    </location>
</feature>
<feature type="domain" description="Integrase catalytic" evidence="3">
    <location>
        <begin position="129"/>
        <end position="310"/>
    </location>
</feature>
<dbReference type="PROSITE" id="PS50994">
    <property type="entry name" value="INTEGRASE"/>
    <property type="match status" value="1"/>
</dbReference>
<dbReference type="GO" id="GO:0015074">
    <property type="term" value="P:DNA integration"/>
    <property type="evidence" value="ECO:0007669"/>
    <property type="project" value="InterPro"/>
</dbReference>
<gene>
    <name evidence="4" type="primary">istA</name>
    <name evidence="4" type="ORF">I5V89_02685</name>
</gene>
<dbReference type="NCBIfam" id="NF033546">
    <property type="entry name" value="transpos_IS21"/>
    <property type="match status" value="1"/>
</dbReference>
<evidence type="ECO:0000256" key="2">
    <source>
        <dbReference type="SAM" id="MobiDB-lite"/>
    </source>
</evidence>
<dbReference type="PANTHER" id="PTHR35004">
    <property type="entry name" value="TRANSPOSASE RV3428C-RELATED"/>
    <property type="match status" value="1"/>
</dbReference>
<evidence type="ECO:0000313" key="5">
    <source>
        <dbReference type="Proteomes" id="UP000634179"/>
    </source>
</evidence>
<dbReference type="InterPro" id="IPR012337">
    <property type="entry name" value="RNaseH-like_sf"/>
</dbReference>
<dbReference type="Proteomes" id="UP000634179">
    <property type="component" value="Unassembled WGS sequence"/>
</dbReference>
<accession>A0AA40Y5J9</accession>
<dbReference type="Pfam" id="PF22483">
    <property type="entry name" value="Mu-transpos_C_2"/>
    <property type="match status" value="1"/>
</dbReference>
<dbReference type="GO" id="GO:0003676">
    <property type="term" value="F:nucleic acid binding"/>
    <property type="evidence" value="ECO:0007669"/>
    <property type="project" value="InterPro"/>
</dbReference>
<proteinExistence type="inferred from homology"/>
<dbReference type="SUPFAM" id="SSF53098">
    <property type="entry name" value="Ribonuclease H-like"/>
    <property type="match status" value="1"/>
</dbReference>
<dbReference type="InterPro" id="IPR054353">
    <property type="entry name" value="IstA-like_C"/>
</dbReference>
<dbReference type="InterPro" id="IPR036397">
    <property type="entry name" value="RNaseH_sf"/>
</dbReference>
<name>A0AA40Y5J9_STEMA</name>
<dbReference type="EMBL" id="JADUOV010000001">
    <property type="protein sequence ID" value="MBH1788773.1"/>
    <property type="molecule type" value="Genomic_DNA"/>
</dbReference>
<comment type="caution">
    <text evidence="4">The sequence shown here is derived from an EMBL/GenBank/DDBJ whole genome shotgun (WGS) entry which is preliminary data.</text>
</comment>
<comment type="similarity">
    <text evidence="1">Belongs to the transposase IS21/IS408/IS1162 family.</text>
</comment>
<sequence>MQRLKDICRWILRTDKSDRAIGRSLGVSYSTVGRYRKILTEQLLDWDGVEPLDELELDRRLNPGRHAAKKPFAEPDWSHVHAEYERPGVTLTLLHEEYALEVGEAGMSETEFRRRYQRYARTRGLVMRQIHYPGQELFLDFSGMRPWITDPKSGTRRQVELFVAVLGASRKTFAYAVESQKIPDWIECNTRAMAYFGGVTRYQVPDNLKAAVVRRTREDGALINATYAEFAAYYDTDIMPAGPRKPKHKAAVEIGVKLAQRWILARLRNRVFYSIEELNQAMAPLLERLNDKPMRGIGNKSRNTLFAELDAPALKPLPETPYEFAEWKVGITVGQDYHVTWNEHYYSVHHGIVGKKVNLRASADHVSVFLHGKRVAIHPRDDAPGGLSTLPEHMPPAHRAHGLDSYDTVTTWTQQQGGAIAAFFEQHLKHHANAAQSLQAGRGLRTLARDYGTDRLQAACARALAMHARSISSVKSMLQRGIEAAPIQGREAANDDPIAHENVRGADYYQNS</sequence>
<evidence type="ECO:0000256" key="1">
    <source>
        <dbReference type="ARBA" id="ARBA00009277"/>
    </source>
</evidence>
<evidence type="ECO:0000259" key="3">
    <source>
        <dbReference type="PROSITE" id="PS50994"/>
    </source>
</evidence>
<dbReference type="PANTHER" id="PTHR35004:SF8">
    <property type="entry name" value="TRANSPOSASE RV3428C-RELATED"/>
    <property type="match status" value="1"/>
</dbReference>
<organism evidence="4 5">
    <name type="scientific">Stenotrophomonas maltophilia</name>
    <name type="common">Pseudomonas maltophilia</name>
    <name type="synonym">Xanthomonas maltophilia</name>
    <dbReference type="NCBI Taxonomy" id="40324"/>
    <lineage>
        <taxon>Bacteria</taxon>
        <taxon>Pseudomonadati</taxon>
        <taxon>Pseudomonadota</taxon>
        <taxon>Gammaproteobacteria</taxon>
        <taxon>Lysobacterales</taxon>
        <taxon>Lysobacteraceae</taxon>
        <taxon>Stenotrophomonas</taxon>
        <taxon>Stenotrophomonas maltophilia group</taxon>
    </lineage>
</organism>
<dbReference type="AlphaFoldDB" id="A0AA40Y5J9"/>
<reference evidence="4" key="1">
    <citation type="submission" date="2020-11" db="EMBL/GenBank/DDBJ databases">
        <title>Enhanced detection system for hospital associated transmission using whole genome sequencing surveillance.</title>
        <authorList>
            <person name="Harrison L.H."/>
            <person name="Van Tyne D."/>
            <person name="Marsh J.W."/>
            <person name="Griffith M.P."/>
            <person name="Snyder D.J."/>
            <person name="Cooper V.S."/>
            <person name="Mustapha M."/>
        </authorList>
    </citation>
    <scope>NUCLEOTIDE SEQUENCE</scope>
    <source>
        <strain evidence="4">STEN00053</strain>
    </source>
</reference>
<protein>
    <submittedName>
        <fullName evidence="4">IS21 family transposase</fullName>
    </submittedName>
</protein>
<dbReference type="RefSeq" id="WP_049419382.1">
    <property type="nucleotide sequence ID" value="NZ_LDVR01000007.1"/>
</dbReference>
<evidence type="ECO:0000313" key="4">
    <source>
        <dbReference type="EMBL" id="MBH1788773.1"/>
    </source>
</evidence>
<dbReference type="InterPro" id="IPR001584">
    <property type="entry name" value="Integrase_cat-core"/>
</dbReference>